<dbReference type="InterPro" id="IPR037185">
    <property type="entry name" value="EmrE-like"/>
</dbReference>
<feature type="transmembrane region" description="Helical" evidence="1">
    <location>
        <begin position="12"/>
        <end position="29"/>
    </location>
</feature>
<feature type="transmembrane region" description="Helical" evidence="1">
    <location>
        <begin position="71"/>
        <end position="93"/>
    </location>
</feature>
<dbReference type="HOGENOM" id="CLU_074108_1_0_6"/>
<feature type="transmembrane region" description="Helical" evidence="1">
    <location>
        <begin position="258"/>
        <end position="275"/>
    </location>
</feature>
<evidence type="ECO:0000313" key="3">
    <source>
        <dbReference type="EMBL" id="AFU99045.1"/>
    </source>
</evidence>
<feature type="transmembrane region" description="Helical" evidence="1">
    <location>
        <begin position="41"/>
        <end position="59"/>
    </location>
</feature>
<sequence>MHQVSGRWQLGFALALCTAIMWGLLPIALKGVLGPMDPTTVTWFRFTVSALLIGLYLLRTTGLPVGRMLAPGARGPFLLASICLLSNFLWYVIGLDYTTASASQVLIQLAPMLMLLLSLLVFKESFSPGQAVGVLLFGLGLVLFFNLRLDEIWQSLIGGQGRYAFGLFMIVIAAVVWAVYGVIQKQLQRQFSSMEILWLIFTVGAISFAPFADYTAFARLSPLAWACLLFAALNTIVAYGTFAIALQHWEASRVSASITLVPVFTMLSVHVVDLLAPSFLEPEPMNWLSWLGALLVVLGSMLAALLRGR</sequence>
<name>K4KLE6_SIMAS</name>
<gene>
    <name evidence="3" type="ordered locus">M5M_09300</name>
</gene>
<dbReference type="SUPFAM" id="SSF103481">
    <property type="entry name" value="Multidrug resistance efflux transporter EmrE"/>
    <property type="match status" value="2"/>
</dbReference>
<dbReference type="PANTHER" id="PTHR22911:SF134">
    <property type="entry name" value="DMT FAMILY TRANSPORTER"/>
    <property type="match status" value="1"/>
</dbReference>
<reference evidence="3 4" key="1">
    <citation type="journal article" date="2013" name="Genome Announc.">
        <title>Complete genome sequence of Simiduia agarivorans SA1(T), a marine bacterium able to degrade a variety of polysaccharides.</title>
        <authorList>
            <person name="Lin S.Y."/>
            <person name="Shieh W.Y."/>
            <person name="Chen J.S."/>
            <person name="Tang S.L."/>
        </authorList>
    </citation>
    <scope>NUCLEOTIDE SEQUENCE [LARGE SCALE GENOMIC DNA]</scope>
    <source>
        <strain evidence="4">DSM 21679 / JCM 13881 / BCRC 17597 / SA1</strain>
    </source>
</reference>
<dbReference type="AlphaFoldDB" id="K4KLE6"/>
<dbReference type="Proteomes" id="UP000000466">
    <property type="component" value="Chromosome"/>
</dbReference>
<keyword evidence="1" id="KW-0812">Transmembrane</keyword>
<proteinExistence type="predicted"/>
<feature type="domain" description="EamA" evidence="2">
    <location>
        <begin position="10"/>
        <end position="145"/>
    </location>
</feature>
<keyword evidence="4" id="KW-1185">Reference proteome</keyword>
<evidence type="ECO:0000256" key="1">
    <source>
        <dbReference type="SAM" id="Phobius"/>
    </source>
</evidence>
<evidence type="ECO:0000313" key="4">
    <source>
        <dbReference type="Proteomes" id="UP000000466"/>
    </source>
</evidence>
<dbReference type="Pfam" id="PF00892">
    <property type="entry name" value="EamA"/>
    <property type="match status" value="2"/>
</dbReference>
<feature type="transmembrane region" description="Helical" evidence="1">
    <location>
        <begin position="105"/>
        <end position="122"/>
    </location>
</feature>
<dbReference type="STRING" id="1117647.M5M_09300"/>
<feature type="transmembrane region" description="Helical" evidence="1">
    <location>
        <begin position="223"/>
        <end position="246"/>
    </location>
</feature>
<feature type="transmembrane region" description="Helical" evidence="1">
    <location>
        <begin position="195"/>
        <end position="217"/>
    </location>
</feature>
<dbReference type="PANTHER" id="PTHR22911">
    <property type="entry name" value="ACYL-MALONYL CONDENSING ENZYME-RELATED"/>
    <property type="match status" value="1"/>
</dbReference>
<dbReference type="InterPro" id="IPR000620">
    <property type="entry name" value="EamA_dom"/>
</dbReference>
<feature type="domain" description="EamA" evidence="2">
    <location>
        <begin position="165"/>
        <end position="303"/>
    </location>
</feature>
<dbReference type="RefSeq" id="WP_015047209.1">
    <property type="nucleotide sequence ID" value="NC_018868.3"/>
</dbReference>
<organism evidence="3 4">
    <name type="scientific">Simiduia agarivorans (strain DSM 21679 / JCM 13881 / BCRC 17597 / SA1)</name>
    <dbReference type="NCBI Taxonomy" id="1117647"/>
    <lineage>
        <taxon>Bacteria</taxon>
        <taxon>Pseudomonadati</taxon>
        <taxon>Pseudomonadota</taxon>
        <taxon>Gammaproteobacteria</taxon>
        <taxon>Cellvibrionales</taxon>
        <taxon>Cellvibrionaceae</taxon>
        <taxon>Simiduia</taxon>
    </lineage>
</organism>
<dbReference type="eggNOG" id="COG0697">
    <property type="taxonomic scope" value="Bacteria"/>
</dbReference>
<keyword evidence="1" id="KW-1133">Transmembrane helix</keyword>
<feature type="transmembrane region" description="Helical" evidence="1">
    <location>
        <begin position="129"/>
        <end position="149"/>
    </location>
</feature>
<dbReference type="GO" id="GO:0016020">
    <property type="term" value="C:membrane"/>
    <property type="evidence" value="ECO:0007669"/>
    <property type="project" value="InterPro"/>
</dbReference>
<dbReference type="EMBL" id="CP003746">
    <property type="protein sequence ID" value="AFU99045.1"/>
    <property type="molecule type" value="Genomic_DNA"/>
</dbReference>
<keyword evidence="1" id="KW-0472">Membrane</keyword>
<feature type="transmembrane region" description="Helical" evidence="1">
    <location>
        <begin position="287"/>
        <end position="306"/>
    </location>
</feature>
<dbReference type="OrthoDB" id="8479066at2"/>
<dbReference type="KEGG" id="saga:M5M_09300"/>
<feature type="transmembrane region" description="Helical" evidence="1">
    <location>
        <begin position="161"/>
        <end position="183"/>
    </location>
</feature>
<evidence type="ECO:0000259" key="2">
    <source>
        <dbReference type="Pfam" id="PF00892"/>
    </source>
</evidence>
<accession>K4KLE6</accession>
<protein>
    <submittedName>
        <fullName evidence="3">Membrane protein</fullName>
    </submittedName>
</protein>